<dbReference type="PANTHER" id="PTHR11986:SF113">
    <property type="entry name" value="SUCCINYLORNITHINE TRANSAMINASE"/>
    <property type="match status" value="1"/>
</dbReference>
<keyword evidence="5" id="KW-0963">Cytoplasm</keyword>
<dbReference type="NCBIfam" id="TIGR00707">
    <property type="entry name" value="argD"/>
    <property type="match status" value="1"/>
</dbReference>
<feature type="binding site" evidence="5">
    <location>
        <begin position="229"/>
        <end position="232"/>
    </location>
    <ligand>
        <name>pyridoxal 5'-phosphate</name>
        <dbReference type="ChEBI" id="CHEBI:597326"/>
    </ligand>
</feature>
<comment type="subunit">
    <text evidence="5">Homodimer.</text>
</comment>
<feature type="modified residue" description="N6-(pyridoxal phosphate)lysine" evidence="5">
    <location>
        <position position="258"/>
    </location>
</feature>
<dbReference type="Proteomes" id="UP000094969">
    <property type="component" value="Chromosome"/>
</dbReference>
<evidence type="ECO:0000256" key="3">
    <source>
        <dbReference type="ARBA" id="ARBA00022679"/>
    </source>
</evidence>
<comment type="pathway">
    <text evidence="5">Amino-acid biosynthesis; L-arginine biosynthesis; N(2)-acetyl-L-ornithine from L-glutamate: step 4/4.</text>
</comment>
<evidence type="ECO:0000256" key="5">
    <source>
        <dbReference type="HAMAP-Rule" id="MF_01107"/>
    </source>
</evidence>
<dbReference type="InterPro" id="IPR015424">
    <property type="entry name" value="PyrdxlP-dep_Trfase"/>
</dbReference>
<dbReference type="GO" id="GO:0003992">
    <property type="term" value="F:N2-acetyl-L-ornithine:2-oxoglutarate 5-aminotransferase activity"/>
    <property type="evidence" value="ECO:0007669"/>
    <property type="project" value="UniProtKB-UniRule"/>
</dbReference>
<dbReference type="InterPro" id="IPR004636">
    <property type="entry name" value="AcOrn/SuccOrn_fam"/>
</dbReference>
<dbReference type="PROSITE" id="PS00600">
    <property type="entry name" value="AA_TRANSFER_CLASS_3"/>
    <property type="match status" value="1"/>
</dbReference>
<keyword evidence="3 5" id="KW-0808">Transferase</keyword>
<dbReference type="NCBIfam" id="NF002325">
    <property type="entry name" value="PRK01278.1"/>
    <property type="match status" value="1"/>
</dbReference>
<comment type="similarity">
    <text evidence="5">Belongs to the class-III pyridoxal-phosphate-dependent aminotransferase family. ArgD subfamily.</text>
</comment>
<dbReference type="InterPro" id="IPR005814">
    <property type="entry name" value="Aminotrans_3"/>
</dbReference>
<feature type="binding site" evidence="5">
    <location>
        <position position="286"/>
    </location>
    <ligand>
        <name>N(2)-acetyl-L-ornithine</name>
        <dbReference type="ChEBI" id="CHEBI:57805"/>
    </ligand>
</feature>
<dbReference type="Pfam" id="PF00202">
    <property type="entry name" value="Aminotran_3"/>
    <property type="match status" value="1"/>
</dbReference>
<name>A0A1D7TY07_9HYPH</name>
<dbReference type="AlphaFoldDB" id="A0A1D7TY07"/>
<keyword evidence="7" id="KW-1185">Reference proteome</keyword>
<dbReference type="PIRSF" id="PIRSF000521">
    <property type="entry name" value="Transaminase_4ab_Lys_Orn"/>
    <property type="match status" value="1"/>
</dbReference>
<protein>
    <recommendedName>
        <fullName evidence="5">Acetylornithine aminotransferase</fullName>
        <shortName evidence="5">ACOAT</shortName>
        <ecNumber evidence="5">2.6.1.11</ecNumber>
    </recommendedName>
</protein>
<keyword evidence="1 5" id="KW-0055">Arginine biosynthesis</keyword>
<dbReference type="KEGG" id="bvv:BHK69_05420"/>
<dbReference type="EC" id="2.6.1.11" evidence="5"/>
<dbReference type="SUPFAM" id="SSF53383">
    <property type="entry name" value="PLP-dependent transferases"/>
    <property type="match status" value="1"/>
</dbReference>
<dbReference type="GO" id="GO:0030170">
    <property type="term" value="F:pyridoxal phosphate binding"/>
    <property type="evidence" value="ECO:0007669"/>
    <property type="project" value="InterPro"/>
</dbReference>
<dbReference type="PANTHER" id="PTHR11986">
    <property type="entry name" value="AMINOTRANSFERASE CLASS III"/>
    <property type="match status" value="1"/>
</dbReference>
<keyword evidence="5" id="KW-0028">Amino-acid biosynthesis</keyword>
<dbReference type="InterPro" id="IPR015422">
    <property type="entry name" value="PyrdxlP-dep_Trfase_small"/>
</dbReference>
<dbReference type="CDD" id="cd00610">
    <property type="entry name" value="OAT_like"/>
    <property type="match status" value="1"/>
</dbReference>
<evidence type="ECO:0000256" key="1">
    <source>
        <dbReference type="ARBA" id="ARBA00022571"/>
    </source>
</evidence>
<gene>
    <name evidence="5" type="primary">argD</name>
    <name evidence="6" type="ORF">BHK69_05420</name>
</gene>
<dbReference type="HAMAP" id="MF_01107">
    <property type="entry name" value="ArgD_aminotrans_3"/>
    <property type="match status" value="1"/>
</dbReference>
<dbReference type="OrthoDB" id="9801834at2"/>
<comment type="miscellaneous">
    <text evidence="5">May also have succinyldiaminopimelate aminotransferase activity, thus carrying out the corresponding step in lysine biosynthesis.</text>
</comment>
<comment type="subcellular location">
    <subcellularLocation>
        <location evidence="5">Cytoplasm</location>
    </subcellularLocation>
</comment>
<evidence type="ECO:0000313" key="6">
    <source>
        <dbReference type="EMBL" id="AOO79992.1"/>
    </source>
</evidence>
<accession>A0A1D7TY07</accession>
<keyword evidence="2 5" id="KW-0032">Aminotransferase</keyword>
<dbReference type="InterPro" id="IPR015421">
    <property type="entry name" value="PyrdxlP-dep_Trfase_major"/>
</dbReference>
<dbReference type="GO" id="GO:0006526">
    <property type="term" value="P:L-arginine biosynthetic process"/>
    <property type="evidence" value="ECO:0007669"/>
    <property type="project" value="UniProtKB-UniRule"/>
</dbReference>
<feature type="binding site" evidence="5">
    <location>
        <begin position="111"/>
        <end position="112"/>
    </location>
    <ligand>
        <name>pyridoxal 5'-phosphate</name>
        <dbReference type="ChEBI" id="CHEBI:597326"/>
    </ligand>
</feature>
<dbReference type="GO" id="GO:0042802">
    <property type="term" value="F:identical protein binding"/>
    <property type="evidence" value="ECO:0007669"/>
    <property type="project" value="TreeGrafter"/>
</dbReference>
<reference evidence="6 7" key="1">
    <citation type="journal article" date="2015" name="Antonie Van Leeuwenhoek">
        <title>Bosea vaviloviae sp. nov., a new species of slow-growing rhizobia isolated from nodules of the relict species Vavilovia formosa (Stev.) Fed.</title>
        <authorList>
            <person name="Safronova V.I."/>
            <person name="Kuznetsova I.G."/>
            <person name="Sazanova A.L."/>
            <person name="Kimeklis A.K."/>
            <person name="Belimov A.A."/>
            <person name="Andronov E.E."/>
            <person name="Pinaev A.G."/>
            <person name="Chizhevskaya E.P."/>
            <person name="Pukhaev A.R."/>
            <person name="Popov K.P."/>
            <person name="Willems A."/>
            <person name="Tikhonovich I.A."/>
        </authorList>
    </citation>
    <scope>NUCLEOTIDE SEQUENCE [LARGE SCALE GENOMIC DNA]</scope>
    <source>
        <strain evidence="6 7">Vaf18</strain>
    </source>
</reference>
<dbReference type="InterPro" id="IPR050103">
    <property type="entry name" value="Class-III_PLP-dep_AT"/>
</dbReference>
<sequence>MSSAVTVSSAVPVSTAPSVLLPTYARAPVAFERGEGAWAITSDGTRYLDFGAGIAVNSLGHAHPHLVKALTEQAGKIWHTSNLYTMPDGEKLARRLCEATFAERVFFTNSGAEANECAIKMARKYHAAKGHPERYRIITFEGAFHGRTLATIAAGGQQKYIDGFGPKVDGFDQVPFDDEIALKAAIGPETAALMIEPIQGEGGLRSVPPRMLRQLRELCDEHGLMLIFDEIQTGVGRTGKFFSYEHVGVAPDIMSIAKGIGGGFPMGACLATEEAASGMTLGTHGTTFGGNPLAMAVGNAVLDVILGDGFIEKVAQTSLRLRQSLAQLKDQHPDVIEEIRGEGLMLGLKLITPNTDFVAEARAAGLLVVAAGDNVVRLLPPLIIGDAEVSEAVSRLDQAARGVEATLKRPAAE</sequence>
<dbReference type="FunFam" id="3.40.640.10:FF:000004">
    <property type="entry name" value="Acetylornithine aminotransferase"/>
    <property type="match status" value="1"/>
</dbReference>
<proteinExistence type="inferred from homology"/>
<dbReference type="Gene3D" id="3.40.640.10">
    <property type="entry name" value="Type I PLP-dependent aspartate aminotransferase-like (Major domain)"/>
    <property type="match status" value="1"/>
</dbReference>
<dbReference type="InterPro" id="IPR049704">
    <property type="entry name" value="Aminotrans_3_PPA_site"/>
</dbReference>
<evidence type="ECO:0000256" key="4">
    <source>
        <dbReference type="ARBA" id="ARBA00022898"/>
    </source>
</evidence>
<dbReference type="EMBL" id="CP017147">
    <property type="protein sequence ID" value="AOO79992.1"/>
    <property type="molecule type" value="Genomic_DNA"/>
</dbReference>
<feature type="binding site" evidence="5">
    <location>
        <position position="144"/>
    </location>
    <ligand>
        <name>pyridoxal 5'-phosphate</name>
        <dbReference type="ChEBI" id="CHEBI:597326"/>
    </ligand>
</feature>
<evidence type="ECO:0000256" key="2">
    <source>
        <dbReference type="ARBA" id="ARBA00022576"/>
    </source>
</evidence>
<comment type="catalytic activity">
    <reaction evidence="5">
        <text>N(2)-acetyl-L-ornithine + 2-oxoglutarate = N-acetyl-L-glutamate 5-semialdehyde + L-glutamate</text>
        <dbReference type="Rhea" id="RHEA:18049"/>
        <dbReference type="ChEBI" id="CHEBI:16810"/>
        <dbReference type="ChEBI" id="CHEBI:29123"/>
        <dbReference type="ChEBI" id="CHEBI:29985"/>
        <dbReference type="ChEBI" id="CHEBI:57805"/>
        <dbReference type="EC" id="2.6.1.11"/>
    </reaction>
</comment>
<dbReference type="Gene3D" id="3.90.1150.10">
    <property type="entry name" value="Aspartate Aminotransferase, domain 1"/>
    <property type="match status" value="1"/>
</dbReference>
<comment type="cofactor">
    <cofactor evidence="5">
        <name>pyridoxal 5'-phosphate</name>
        <dbReference type="ChEBI" id="CHEBI:597326"/>
    </cofactor>
    <text evidence="5">Binds 1 pyridoxal phosphate per subunit.</text>
</comment>
<feature type="binding site" evidence="5">
    <location>
        <position position="147"/>
    </location>
    <ligand>
        <name>N(2)-acetyl-L-ornithine</name>
        <dbReference type="ChEBI" id="CHEBI:57805"/>
    </ligand>
</feature>
<keyword evidence="4 5" id="KW-0663">Pyridoxal phosphate</keyword>
<dbReference type="RefSeq" id="WP_069689213.1">
    <property type="nucleotide sequence ID" value="NZ_CP017147.1"/>
</dbReference>
<organism evidence="6 7">
    <name type="scientific">Bosea vaviloviae</name>
    <dbReference type="NCBI Taxonomy" id="1526658"/>
    <lineage>
        <taxon>Bacteria</taxon>
        <taxon>Pseudomonadati</taxon>
        <taxon>Pseudomonadota</taxon>
        <taxon>Alphaproteobacteria</taxon>
        <taxon>Hyphomicrobiales</taxon>
        <taxon>Boseaceae</taxon>
        <taxon>Bosea</taxon>
    </lineage>
</organism>
<feature type="binding site" evidence="5">
    <location>
        <position position="287"/>
    </location>
    <ligand>
        <name>pyridoxal 5'-phosphate</name>
        <dbReference type="ChEBI" id="CHEBI:597326"/>
    </ligand>
</feature>
<evidence type="ECO:0000313" key="7">
    <source>
        <dbReference type="Proteomes" id="UP000094969"/>
    </source>
</evidence>
<dbReference type="GO" id="GO:0005737">
    <property type="term" value="C:cytoplasm"/>
    <property type="evidence" value="ECO:0007669"/>
    <property type="project" value="UniProtKB-SubCell"/>
</dbReference>
<dbReference type="STRING" id="1526658.BHK69_05420"/>
<dbReference type="UniPathway" id="UPA00068">
    <property type="reaction ID" value="UER00109"/>
</dbReference>